<keyword evidence="2" id="KW-0645">Protease</keyword>
<dbReference type="InterPro" id="IPR036034">
    <property type="entry name" value="PDZ_sf"/>
</dbReference>
<dbReference type="Gene3D" id="3.90.226.10">
    <property type="entry name" value="2-enoyl-CoA Hydratase, Chain A, domain 1"/>
    <property type="match status" value="1"/>
</dbReference>
<dbReference type="PANTHER" id="PTHR32060:SF22">
    <property type="entry name" value="CARBOXYL-TERMINAL-PROCESSING PEPTIDASE 3, CHLOROPLASTIC"/>
    <property type="match status" value="1"/>
</dbReference>
<proteinExistence type="inferred from homology"/>
<dbReference type="InterPro" id="IPR040573">
    <property type="entry name" value="TSP_N"/>
</dbReference>
<dbReference type="SMART" id="SM00228">
    <property type="entry name" value="PDZ"/>
    <property type="match status" value="1"/>
</dbReference>
<dbReference type="InterPro" id="IPR029045">
    <property type="entry name" value="ClpP/crotonase-like_dom_sf"/>
</dbReference>
<comment type="caution">
    <text evidence="6">The sequence shown here is derived from an EMBL/GenBank/DDBJ whole genome shotgun (WGS) entry which is preliminary data.</text>
</comment>
<evidence type="ECO:0000256" key="4">
    <source>
        <dbReference type="ARBA" id="ARBA00022825"/>
    </source>
</evidence>
<dbReference type="SUPFAM" id="SSF52096">
    <property type="entry name" value="ClpP/crotonase"/>
    <property type="match status" value="1"/>
</dbReference>
<feature type="domain" description="PDZ" evidence="5">
    <location>
        <begin position="234"/>
        <end position="306"/>
    </location>
</feature>
<gene>
    <name evidence="6" type="ORF">G4D72_03800</name>
</gene>
<reference evidence="6 7" key="1">
    <citation type="submission" date="2020-02" db="EMBL/GenBank/DDBJ databases">
        <authorList>
            <person name="Chen W.-M."/>
        </authorList>
    </citation>
    <scope>NUCLEOTIDE SEQUENCE [LARGE SCALE GENOMIC DNA]</scope>
    <source>
        <strain evidence="6 7">KDG-16</strain>
    </source>
</reference>
<dbReference type="Pfam" id="PF03572">
    <property type="entry name" value="Peptidase_S41"/>
    <property type="match status" value="1"/>
</dbReference>
<dbReference type="Pfam" id="PF17804">
    <property type="entry name" value="TSP_NTD"/>
    <property type="match status" value="1"/>
</dbReference>
<keyword evidence="4" id="KW-0720">Serine protease</keyword>
<keyword evidence="7" id="KW-1185">Reference proteome</keyword>
<evidence type="ECO:0000259" key="5">
    <source>
        <dbReference type="PROSITE" id="PS50106"/>
    </source>
</evidence>
<sequence>MYKLLFLFFFTTFSGLSQNSENACKTVQSISSLLQTHHFQPKVLNDAFSEAVFTDFLQNIDPKNMYFIQPEIQVLNRHKNHIDDYILSSKCDFLEEIFLAYKQGLQRNLTVLNQIKKEEIGLETKDTLTFTKEARSFFENEAILKKIIKKRIVFDVYEEIAKQSKNKDSLLNVMPSLKLSTIEKIFSNEICKVENLINNPKLKDIFFADFYKSFCAYFDPHSTYLSIEEKNEFTTALNSSDTSLGILIEVNEKQELFVGKIIAGSSSYADENISVGDQILKFNTKNEEIGINCSTFEKINKLLNDAKITTVKVTFRKKNGTIYTSNLLKSKIKNYNNTAYSLVIDKGNDFKLGYLKIPSFYYDEFGNNPVSNDVFKEIFKLKENNIKGLVIDLEFNGGGSIEECVKLVGMFIDFGPVTVVSSKSDKPTILKDFNRGVVYSDPIVVLVNGLSASASEIFANTLKDYNRAIILGNATYGKGTMQTIMPLQQNINSTEFAKITIEKFYQINGLSNQRVGVQPHIEIPSLFNDLMPKEKDEKYALQNDTLNVATTFKIVQNDFSSAIKNSLERIKVHPYFKEIEEINEKVYQYVNQNERKVLLKFKNVFDDVHSLDAIYEQTEKLNTTDFNLNVLFTTYDLDTINFDEDLKIDFNDKMKAAKNNGHLFEATNILYELINKK</sequence>
<evidence type="ECO:0000313" key="6">
    <source>
        <dbReference type="EMBL" id="NHM01233.1"/>
    </source>
</evidence>
<name>A0ABX0I238_9FLAO</name>
<comment type="similarity">
    <text evidence="1">Belongs to the peptidase S41A family.</text>
</comment>
<dbReference type="Proteomes" id="UP000800984">
    <property type="component" value="Unassembled WGS sequence"/>
</dbReference>
<dbReference type="Gene3D" id="2.30.42.10">
    <property type="match status" value="1"/>
</dbReference>
<dbReference type="PANTHER" id="PTHR32060">
    <property type="entry name" value="TAIL-SPECIFIC PROTEASE"/>
    <property type="match status" value="1"/>
</dbReference>
<dbReference type="InterPro" id="IPR004447">
    <property type="entry name" value="Peptidase_S41A"/>
</dbReference>
<dbReference type="SMART" id="SM00245">
    <property type="entry name" value="TSPc"/>
    <property type="match status" value="1"/>
</dbReference>
<dbReference type="InterPro" id="IPR005151">
    <property type="entry name" value="Tail-specific_protease"/>
</dbReference>
<dbReference type="InterPro" id="IPR001478">
    <property type="entry name" value="PDZ"/>
</dbReference>
<evidence type="ECO:0000256" key="2">
    <source>
        <dbReference type="ARBA" id="ARBA00022670"/>
    </source>
</evidence>
<dbReference type="EMBL" id="JAAJBT010000002">
    <property type="protein sequence ID" value="NHM01233.1"/>
    <property type="molecule type" value="Genomic_DNA"/>
</dbReference>
<evidence type="ECO:0000256" key="3">
    <source>
        <dbReference type="ARBA" id="ARBA00022801"/>
    </source>
</evidence>
<accession>A0ABX0I238</accession>
<protein>
    <recommendedName>
        <fullName evidence="5">PDZ domain-containing protein</fullName>
    </recommendedName>
</protein>
<keyword evidence="3" id="KW-0378">Hydrolase</keyword>
<dbReference type="CDD" id="cd07560">
    <property type="entry name" value="Peptidase_S41_CPP"/>
    <property type="match status" value="1"/>
</dbReference>
<evidence type="ECO:0000256" key="1">
    <source>
        <dbReference type="ARBA" id="ARBA00009179"/>
    </source>
</evidence>
<dbReference type="RefSeq" id="WP_166076289.1">
    <property type="nucleotide sequence ID" value="NZ_JAAJBT010000002.1"/>
</dbReference>
<organism evidence="6 7">
    <name type="scientific">Flavobacterium difficile</name>
    <dbReference type="NCBI Taxonomy" id="2709659"/>
    <lineage>
        <taxon>Bacteria</taxon>
        <taxon>Pseudomonadati</taxon>
        <taxon>Bacteroidota</taxon>
        <taxon>Flavobacteriia</taxon>
        <taxon>Flavobacteriales</taxon>
        <taxon>Flavobacteriaceae</taxon>
        <taxon>Flavobacterium</taxon>
    </lineage>
</organism>
<dbReference type="PROSITE" id="PS50106">
    <property type="entry name" value="PDZ"/>
    <property type="match status" value="1"/>
</dbReference>
<dbReference type="SUPFAM" id="SSF50156">
    <property type="entry name" value="PDZ domain-like"/>
    <property type="match status" value="1"/>
</dbReference>
<evidence type="ECO:0000313" key="7">
    <source>
        <dbReference type="Proteomes" id="UP000800984"/>
    </source>
</evidence>